<evidence type="ECO:0000313" key="2">
    <source>
        <dbReference type="EMBL" id="SFR19570.1"/>
    </source>
</evidence>
<keyword evidence="3" id="KW-1185">Reference proteome</keyword>
<dbReference type="STRING" id="871652.SAMN04515673_11722"/>
<evidence type="ECO:0000313" key="3">
    <source>
        <dbReference type="Proteomes" id="UP000199302"/>
    </source>
</evidence>
<feature type="transmembrane region" description="Helical" evidence="1">
    <location>
        <begin position="36"/>
        <end position="62"/>
    </location>
</feature>
<accession>A0A1I6EPC6</accession>
<dbReference type="AlphaFoldDB" id="A0A1I6EPC6"/>
<feature type="transmembrane region" description="Helical" evidence="1">
    <location>
        <begin position="82"/>
        <end position="102"/>
    </location>
</feature>
<proteinExistence type="predicted"/>
<keyword evidence="1" id="KW-0812">Transmembrane</keyword>
<sequence length="204" mass="21676">MDLTLSSIGRLALRSLIAPREAADTLLSLSVPRNALWMMLVIAALIATLCTSILIQIIGAMIPSDLEGGPEMIFSGLAPLALAAQTVFSLCLISFLQFWIGARLLGGGATLEDVVLVNIWWQSLASVSILLSFLVVLAIPLLGGWPALGLLLYLVWIFLVFLDRAEGFGSVLKALLQVIVSGFAMIVVSILISSLFAPFLGAPV</sequence>
<feature type="transmembrane region" description="Helical" evidence="1">
    <location>
        <begin position="114"/>
        <end position="139"/>
    </location>
</feature>
<reference evidence="2 3" key="1">
    <citation type="submission" date="2016-10" db="EMBL/GenBank/DDBJ databases">
        <authorList>
            <person name="de Groot N.N."/>
        </authorList>
    </citation>
    <scope>NUCLEOTIDE SEQUENCE [LARGE SCALE GENOMIC DNA]</scope>
    <source>
        <strain evidence="3">KMM 9023,NRIC 0796,JCM 17311,KCTC 23692</strain>
    </source>
</reference>
<feature type="transmembrane region" description="Helical" evidence="1">
    <location>
        <begin position="174"/>
        <end position="200"/>
    </location>
</feature>
<keyword evidence="1" id="KW-0472">Membrane</keyword>
<dbReference type="RefSeq" id="WP_092082553.1">
    <property type="nucleotide sequence ID" value="NZ_FOYI01000017.1"/>
</dbReference>
<dbReference type="Proteomes" id="UP000199302">
    <property type="component" value="Unassembled WGS sequence"/>
</dbReference>
<gene>
    <name evidence="2" type="ORF">SAMN04515673_11722</name>
</gene>
<protein>
    <recommendedName>
        <fullName evidence="4">Yip1 domain-containing protein</fullName>
    </recommendedName>
</protein>
<evidence type="ECO:0000256" key="1">
    <source>
        <dbReference type="SAM" id="Phobius"/>
    </source>
</evidence>
<dbReference type="EMBL" id="FOYI01000017">
    <property type="protein sequence ID" value="SFR19570.1"/>
    <property type="molecule type" value="Genomic_DNA"/>
</dbReference>
<organism evidence="2 3">
    <name type="scientific">Poseidonocella sedimentorum</name>
    <dbReference type="NCBI Taxonomy" id="871652"/>
    <lineage>
        <taxon>Bacteria</taxon>
        <taxon>Pseudomonadati</taxon>
        <taxon>Pseudomonadota</taxon>
        <taxon>Alphaproteobacteria</taxon>
        <taxon>Rhodobacterales</taxon>
        <taxon>Roseobacteraceae</taxon>
        <taxon>Poseidonocella</taxon>
    </lineage>
</organism>
<evidence type="ECO:0008006" key="4">
    <source>
        <dbReference type="Google" id="ProtNLM"/>
    </source>
</evidence>
<dbReference type="OrthoDB" id="7872013at2"/>
<keyword evidence="1" id="KW-1133">Transmembrane helix</keyword>
<name>A0A1I6EPC6_9RHOB</name>
<feature type="transmembrane region" description="Helical" evidence="1">
    <location>
        <begin position="145"/>
        <end position="162"/>
    </location>
</feature>